<dbReference type="GO" id="GO:0005615">
    <property type="term" value="C:extracellular space"/>
    <property type="evidence" value="ECO:0007669"/>
    <property type="project" value="TreeGrafter"/>
</dbReference>
<comment type="subcellular location">
    <subcellularLocation>
        <location evidence="1">Secreted</location>
    </subcellularLocation>
</comment>
<feature type="domain" description="Lipase" evidence="5">
    <location>
        <begin position="5"/>
        <end position="97"/>
    </location>
</feature>
<dbReference type="AlphaFoldDB" id="A0AAW0WMD3"/>
<evidence type="ECO:0000313" key="6">
    <source>
        <dbReference type="EMBL" id="KAK8728410.1"/>
    </source>
</evidence>
<dbReference type="PRINTS" id="PR00821">
    <property type="entry name" value="TAGLIPASE"/>
</dbReference>
<dbReference type="Gene3D" id="3.40.50.1820">
    <property type="entry name" value="alpha/beta hydrolase"/>
    <property type="match status" value="1"/>
</dbReference>
<evidence type="ECO:0000256" key="3">
    <source>
        <dbReference type="ARBA" id="ARBA00022525"/>
    </source>
</evidence>
<evidence type="ECO:0000256" key="2">
    <source>
        <dbReference type="ARBA" id="ARBA00010701"/>
    </source>
</evidence>
<dbReference type="GO" id="GO:0017171">
    <property type="term" value="F:serine hydrolase activity"/>
    <property type="evidence" value="ECO:0007669"/>
    <property type="project" value="TreeGrafter"/>
</dbReference>
<dbReference type="EMBL" id="JARKIK010000072">
    <property type="protein sequence ID" value="KAK8728410.1"/>
    <property type="molecule type" value="Genomic_DNA"/>
</dbReference>
<evidence type="ECO:0000256" key="1">
    <source>
        <dbReference type="ARBA" id="ARBA00004613"/>
    </source>
</evidence>
<protein>
    <recommendedName>
        <fullName evidence="5">Lipase domain-containing protein</fullName>
    </recommendedName>
</protein>
<dbReference type="InterPro" id="IPR000734">
    <property type="entry name" value="TAG_lipase"/>
</dbReference>
<comment type="caution">
    <text evidence="6">The sequence shown here is derived from an EMBL/GenBank/DDBJ whole genome shotgun (WGS) entry which is preliminary data.</text>
</comment>
<dbReference type="Proteomes" id="UP001445076">
    <property type="component" value="Unassembled WGS sequence"/>
</dbReference>
<dbReference type="Pfam" id="PF00151">
    <property type="entry name" value="Lipase"/>
    <property type="match status" value="1"/>
</dbReference>
<keyword evidence="3" id="KW-0964">Secreted</keyword>
<gene>
    <name evidence="6" type="ORF">OTU49_009280</name>
</gene>
<accession>A0AAW0WMD3</accession>
<dbReference type="PANTHER" id="PTHR11610">
    <property type="entry name" value="LIPASE"/>
    <property type="match status" value="1"/>
</dbReference>
<dbReference type="GO" id="GO:0016298">
    <property type="term" value="F:lipase activity"/>
    <property type="evidence" value="ECO:0007669"/>
    <property type="project" value="InterPro"/>
</dbReference>
<dbReference type="PANTHER" id="PTHR11610:SF173">
    <property type="entry name" value="LIPASE DOMAIN-CONTAINING PROTEIN-RELATED"/>
    <property type="match status" value="1"/>
</dbReference>
<reference evidence="6 7" key="1">
    <citation type="journal article" date="2024" name="BMC Genomics">
        <title>Genome assembly of redclaw crayfish (Cherax quadricarinatus) provides insights into its immune adaptation and hypoxia tolerance.</title>
        <authorList>
            <person name="Liu Z."/>
            <person name="Zheng J."/>
            <person name="Li H."/>
            <person name="Fang K."/>
            <person name="Wang S."/>
            <person name="He J."/>
            <person name="Zhou D."/>
            <person name="Weng S."/>
            <person name="Chi M."/>
            <person name="Gu Z."/>
            <person name="He J."/>
            <person name="Li F."/>
            <person name="Wang M."/>
        </authorList>
    </citation>
    <scope>NUCLEOTIDE SEQUENCE [LARGE SCALE GENOMIC DNA]</scope>
    <source>
        <strain evidence="6">ZL_2023a</strain>
    </source>
</reference>
<dbReference type="SUPFAM" id="SSF53474">
    <property type="entry name" value="alpha/beta-Hydrolases"/>
    <property type="match status" value="1"/>
</dbReference>
<evidence type="ECO:0000313" key="7">
    <source>
        <dbReference type="Proteomes" id="UP001445076"/>
    </source>
</evidence>
<comment type="similarity">
    <text evidence="2 4">Belongs to the AB hydrolase superfamily. Lipase family.</text>
</comment>
<sequence length="179" mass="19877">MLLSYYTAVSTVPYVGQDTALLLKSLVAHKALNLKDVHFVGHSLGAHASGLASKPFKGKIGRITGLDPAGLTFHQVPPQERIDSSDAGYVDIMHANSCYNKWNPWGNERHILFEDKYYFALCLGRCSVLSWQCLICGDSKNSCDSWCSLLCFSSIGKHCCCRDHQRKKTAASEEQLAYK</sequence>
<organism evidence="6 7">
    <name type="scientific">Cherax quadricarinatus</name>
    <name type="common">Australian red claw crayfish</name>
    <dbReference type="NCBI Taxonomy" id="27406"/>
    <lineage>
        <taxon>Eukaryota</taxon>
        <taxon>Metazoa</taxon>
        <taxon>Ecdysozoa</taxon>
        <taxon>Arthropoda</taxon>
        <taxon>Crustacea</taxon>
        <taxon>Multicrustacea</taxon>
        <taxon>Malacostraca</taxon>
        <taxon>Eumalacostraca</taxon>
        <taxon>Eucarida</taxon>
        <taxon>Decapoda</taxon>
        <taxon>Pleocyemata</taxon>
        <taxon>Astacidea</taxon>
        <taxon>Parastacoidea</taxon>
        <taxon>Parastacidae</taxon>
        <taxon>Cherax</taxon>
    </lineage>
</organism>
<dbReference type="InterPro" id="IPR013818">
    <property type="entry name" value="Lipase"/>
</dbReference>
<evidence type="ECO:0000256" key="4">
    <source>
        <dbReference type="RuleBase" id="RU004262"/>
    </source>
</evidence>
<name>A0AAW0WMD3_CHEQU</name>
<proteinExistence type="inferred from homology"/>
<dbReference type="InterPro" id="IPR029058">
    <property type="entry name" value="AB_hydrolase_fold"/>
</dbReference>
<keyword evidence="7" id="KW-1185">Reference proteome</keyword>
<evidence type="ECO:0000259" key="5">
    <source>
        <dbReference type="Pfam" id="PF00151"/>
    </source>
</evidence>
<dbReference type="GO" id="GO:0016042">
    <property type="term" value="P:lipid catabolic process"/>
    <property type="evidence" value="ECO:0007669"/>
    <property type="project" value="TreeGrafter"/>
</dbReference>